<dbReference type="GeneID" id="105436574"/>
<evidence type="ECO:0000256" key="1">
    <source>
        <dbReference type="ARBA" id="ARBA00022741"/>
    </source>
</evidence>
<dbReference type="PROSITE" id="PS50017">
    <property type="entry name" value="DEATH_DOMAIN"/>
    <property type="match status" value="1"/>
</dbReference>
<dbReference type="EnsemblMetazoa" id="XM_030994844">
    <property type="protein sequence ID" value="XP_030850704"/>
    <property type="gene ID" value="LOC105436574"/>
</dbReference>
<keyword evidence="6" id="KW-1185">Reference proteome</keyword>
<dbReference type="PANTHER" id="PTHR25480">
    <property type="entry name" value="LEUCINE-RICH REPEAT-CONTAINING PROTEIN 73"/>
    <property type="match status" value="1"/>
</dbReference>
<protein>
    <submittedName>
        <fullName evidence="5">Uncharacterized protein</fullName>
    </submittedName>
</protein>
<dbReference type="CDD" id="cd01670">
    <property type="entry name" value="Death"/>
    <property type="match status" value="1"/>
</dbReference>
<dbReference type="InterPro" id="IPR052813">
    <property type="entry name" value="CMIP"/>
</dbReference>
<evidence type="ECO:0000313" key="5">
    <source>
        <dbReference type="EnsemblMetazoa" id="XP_030850704"/>
    </source>
</evidence>
<dbReference type="InterPro" id="IPR032675">
    <property type="entry name" value="LRR_dom_sf"/>
</dbReference>
<reference evidence="5" key="2">
    <citation type="submission" date="2021-01" db="UniProtKB">
        <authorList>
            <consortium name="EnsemblMetazoa"/>
        </authorList>
    </citation>
    <scope>IDENTIFICATION</scope>
</reference>
<dbReference type="OrthoDB" id="120976at2759"/>
<feature type="domain" description="Death" evidence="3">
    <location>
        <begin position="12"/>
        <end position="74"/>
    </location>
</feature>
<dbReference type="PANTHER" id="PTHR25480:SF0">
    <property type="entry name" value="C-MAF-INDUCING PROTEIN"/>
    <property type="match status" value="1"/>
</dbReference>
<evidence type="ECO:0000313" key="6">
    <source>
        <dbReference type="Proteomes" id="UP000007110"/>
    </source>
</evidence>
<sequence length="1011" mass="113475">MASPGQFNPLLDEELSALANNMGLSDTRPLGKTLGLGDVDLDRIHRENPRPAYTILKQWKREQFLQGEALRILLGKKLAEAGLMQLSIRLLSGEFSTCVTPAPGLASHQHRSLRHTSTGPCLTPAPVLASSKGLSDAFLISLADGIEHDEHADSLGRALGFSNKKLMDFQETNRMSGHKTSKGTKDMLFDWRQKVSPNDQHGVMRKALLKAGLCYLADLHFGTKPNILYVQITPTMNFQYCIDIVRNHYKTVLCQVQRRPWDPNDYIKFDRLYTELHLLQYDRSTGEMRTEPFRGTVNQIMSLKVEGEPWKRLLLLAPGGYGKTCAIAKLAYDWAYEVEGSPMKDIPALFALQLRKVDDDMGLGEAIISQLLGIIPGVTAEKLEEIIGLHEKECALLCDGYDEYTKSIRETKSKNSLVQTLQHKRLKNCQVLVTSRPFLEDDFLQGNLSRVYVKIEGKGFTPQLAHQFIHRYFEARSTPEEEDHLKRFLRANYFLGELIAVPFFCTMICHLHEVKALSEANTRSSLFRNLNIFLLHHAKAKGMIISSEGHHLDNILHALGQVALSGLLQESGKFVFEERDFKDCPDAYEKGLMLGILSKISTPVKHVDHEALSRTSVEFFHIWEQEYCASVYLQHPTPATNRFATLPKKIMKPLSSFHSVRRNLTDSSFEERMDLQTLLNTASSPQKTIVFENMIRLLAGSKNFQICQEIFSHINRLDWRCAVQDQGYTHSDKCRVILHCVSEADAVYLTGKVAHAISNCFRGGRLSLENTTASMIRGIRSLPTDTKMQFTTAEITKSCLTPRLLDSLAGCERLSSLDVRDIASVEGSPQERLPQFSSIKKLSVSWVEPKVLRTLSRCMPAVEEAEVRMRLDDDAAEEDMSAIIEAVGMMGATLKTLTIFAASDLGSVSTEAGQEFGRVLVAGHLETLSVWFLHMSETGLIDIIKSCQQAARIKLVRFLKCRPVKRNGDACKFLDGLAGKGALNRRTARRITVQVNDDSWIIPHALQASTI</sequence>
<name>A0A7M7PIA8_STRPU</name>
<evidence type="ECO:0000256" key="2">
    <source>
        <dbReference type="ARBA" id="ARBA00022840"/>
    </source>
</evidence>
<dbReference type="SUPFAM" id="SSF47986">
    <property type="entry name" value="DEATH domain"/>
    <property type="match status" value="1"/>
</dbReference>
<dbReference type="Gene3D" id="3.80.10.10">
    <property type="entry name" value="Ribonuclease Inhibitor"/>
    <property type="match status" value="1"/>
</dbReference>
<dbReference type="AlphaFoldDB" id="A0A7M7PIA8"/>
<keyword evidence="1" id="KW-0547">Nucleotide-binding</keyword>
<dbReference type="InterPro" id="IPR011029">
    <property type="entry name" value="DEATH-like_dom_sf"/>
</dbReference>
<proteinExistence type="predicted"/>
<reference evidence="6" key="1">
    <citation type="submission" date="2015-02" db="EMBL/GenBank/DDBJ databases">
        <title>Genome sequencing for Strongylocentrotus purpuratus.</title>
        <authorList>
            <person name="Murali S."/>
            <person name="Liu Y."/>
            <person name="Vee V."/>
            <person name="English A."/>
            <person name="Wang M."/>
            <person name="Skinner E."/>
            <person name="Han Y."/>
            <person name="Muzny D.M."/>
            <person name="Worley K.C."/>
            <person name="Gibbs R.A."/>
        </authorList>
    </citation>
    <scope>NUCLEOTIDE SEQUENCE</scope>
</reference>
<feature type="domain" description="NACHT" evidence="4">
    <location>
        <begin position="311"/>
        <end position="437"/>
    </location>
</feature>
<accession>A0A7M7PIA8</accession>
<dbReference type="SUPFAM" id="SSF52540">
    <property type="entry name" value="P-loop containing nucleoside triphosphate hydrolases"/>
    <property type="match status" value="1"/>
</dbReference>
<dbReference type="Gene3D" id="3.40.50.300">
    <property type="entry name" value="P-loop containing nucleotide triphosphate hydrolases"/>
    <property type="match status" value="1"/>
</dbReference>
<dbReference type="GO" id="GO:0005524">
    <property type="term" value="F:ATP binding"/>
    <property type="evidence" value="ECO:0007669"/>
    <property type="project" value="UniProtKB-KW"/>
</dbReference>
<evidence type="ECO:0000259" key="3">
    <source>
        <dbReference type="PROSITE" id="PS50017"/>
    </source>
</evidence>
<keyword evidence="2" id="KW-0067">ATP-binding</keyword>
<dbReference type="PROSITE" id="PS50837">
    <property type="entry name" value="NACHT"/>
    <property type="match status" value="1"/>
</dbReference>
<dbReference type="InParanoid" id="A0A7M7PIA8"/>
<dbReference type="KEGG" id="spu:105436574"/>
<evidence type="ECO:0000259" key="4">
    <source>
        <dbReference type="PROSITE" id="PS50837"/>
    </source>
</evidence>
<dbReference type="RefSeq" id="XP_030850704.1">
    <property type="nucleotide sequence ID" value="XM_030994844.1"/>
</dbReference>
<dbReference type="InterPro" id="IPR007111">
    <property type="entry name" value="NACHT_NTPase"/>
</dbReference>
<organism evidence="5 6">
    <name type="scientific">Strongylocentrotus purpuratus</name>
    <name type="common">Purple sea urchin</name>
    <dbReference type="NCBI Taxonomy" id="7668"/>
    <lineage>
        <taxon>Eukaryota</taxon>
        <taxon>Metazoa</taxon>
        <taxon>Echinodermata</taxon>
        <taxon>Eleutherozoa</taxon>
        <taxon>Echinozoa</taxon>
        <taxon>Echinoidea</taxon>
        <taxon>Euechinoidea</taxon>
        <taxon>Echinacea</taxon>
        <taxon>Camarodonta</taxon>
        <taxon>Echinidea</taxon>
        <taxon>Strongylocentrotidae</taxon>
        <taxon>Strongylocentrotus</taxon>
    </lineage>
</organism>
<dbReference type="InterPro" id="IPR027417">
    <property type="entry name" value="P-loop_NTPase"/>
</dbReference>
<dbReference type="GO" id="GO:0007165">
    <property type="term" value="P:signal transduction"/>
    <property type="evidence" value="ECO:0007669"/>
    <property type="project" value="InterPro"/>
</dbReference>
<dbReference type="Gene3D" id="1.10.533.10">
    <property type="entry name" value="Death Domain, Fas"/>
    <property type="match status" value="2"/>
</dbReference>
<dbReference type="Pfam" id="PF05729">
    <property type="entry name" value="NACHT"/>
    <property type="match status" value="1"/>
</dbReference>
<dbReference type="InterPro" id="IPR000488">
    <property type="entry name" value="Death_dom"/>
</dbReference>
<dbReference type="Proteomes" id="UP000007110">
    <property type="component" value="Unassembled WGS sequence"/>
</dbReference>